<evidence type="ECO:0000313" key="5">
    <source>
        <dbReference type="EMBL" id="KAH0504481.1"/>
    </source>
</evidence>
<reference evidence="5" key="1">
    <citation type="submission" date="2020-03" db="EMBL/GenBank/DDBJ databases">
        <title>Studies in the Genomics of Life Span.</title>
        <authorList>
            <person name="Glass D."/>
        </authorList>
    </citation>
    <scope>NUCLEOTIDE SEQUENCE</scope>
    <source>
        <strain evidence="5">LTLLF</strain>
        <tissue evidence="5">Muscle</tissue>
    </source>
</reference>
<dbReference type="InterPro" id="IPR036860">
    <property type="entry name" value="SH2_dom_sf"/>
</dbReference>
<accession>A0A8J6G4U2</accession>
<dbReference type="AlphaFoldDB" id="A0A8J6G4U2"/>
<name>A0A8J6G4U2_MICOH</name>
<sequence>MLLRLESNSFSLDRRKHGGVHWVLYHKDWMEFSWAMGRMWRGPVKYWVWLKVKGPPSVPRRDYALDSPTDEEERWSDDFDSDYENPDEHSDSEMYVMPAEETGDDSYEPPPAEQQTRVVHPALPFTRGEYVDNRSSQRHSPPFSKSLPSKPSWPPTKTRLTSTLPSPTALQKPQIPPKPKDLLEDEKPQIPPKPKDLLEDEADYVVPVEDNDENYIHPREGSPLPTEKAPMVNRSTKPNSSSKPMSLPGNVTGRNSGVWDSKSSLPAAPSPLPRAGKKTATPLKTEAELHGKPWYAGACDRKSAEEALHRSNKDGSFLIRKSSGHDSKQPYTLVAFFNKRVYNIPVRFIEATKQYALGKKKNGEEYFGSVVDIIKNHQHNPLVLIDSQNNTKDSTRLKYPVKVS</sequence>
<feature type="region of interest" description="Disordered" evidence="3">
    <location>
        <begin position="60"/>
        <end position="286"/>
    </location>
</feature>
<dbReference type="SUPFAM" id="SSF55550">
    <property type="entry name" value="SH2 domain"/>
    <property type="match status" value="1"/>
</dbReference>
<keyword evidence="1 2" id="KW-0727">SH2 domain</keyword>
<evidence type="ECO:0000256" key="1">
    <source>
        <dbReference type="ARBA" id="ARBA00022999"/>
    </source>
</evidence>
<dbReference type="CDD" id="cd09929">
    <property type="entry name" value="SH2_BLNK_SLP-76"/>
    <property type="match status" value="1"/>
</dbReference>
<dbReference type="PROSITE" id="PS50001">
    <property type="entry name" value="SH2"/>
    <property type="match status" value="1"/>
</dbReference>
<dbReference type="Gene3D" id="3.30.505.10">
    <property type="entry name" value="SH2 domain"/>
    <property type="match status" value="1"/>
</dbReference>
<comment type="caution">
    <text evidence="5">The sequence shown here is derived from an EMBL/GenBank/DDBJ whole genome shotgun (WGS) entry which is preliminary data.</text>
</comment>
<dbReference type="InterPro" id="IPR051751">
    <property type="entry name" value="Immunoreceptor_sig_adapters"/>
</dbReference>
<dbReference type="SMART" id="SM00252">
    <property type="entry name" value="SH2"/>
    <property type="match status" value="1"/>
</dbReference>
<dbReference type="FunFam" id="3.30.505.10:FF:000016">
    <property type="entry name" value="B-cell linker protein isoform 2"/>
    <property type="match status" value="1"/>
</dbReference>
<feature type="domain" description="SH2" evidence="4">
    <location>
        <begin position="294"/>
        <end position="401"/>
    </location>
</feature>
<dbReference type="Proteomes" id="UP000710432">
    <property type="component" value="Unassembled WGS sequence"/>
</dbReference>
<feature type="compositionally biased region" description="Low complexity" evidence="3">
    <location>
        <begin position="140"/>
        <end position="150"/>
    </location>
</feature>
<proteinExistence type="predicted"/>
<evidence type="ECO:0000313" key="6">
    <source>
        <dbReference type="Proteomes" id="UP000710432"/>
    </source>
</evidence>
<evidence type="ECO:0000259" key="4">
    <source>
        <dbReference type="PROSITE" id="PS50001"/>
    </source>
</evidence>
<dbReference type="PANTHER" id="PTHR14098">
    <property type="entry name" value="SH2 DOMAIN CONTAINING PROTEIN"/>
    <property type="match status" value="1"/>
</dbReference>
<dbReference type="EMBL" id="JAATJU010025000">
    <property type="protein sequence ID" value="KAH0504481.1"/>
    <property type="molecule type" value="Genomic_DNA"/>
</dbReference>
<gene>
    <name evidence="5" type="ORF">LTLLF_181965</name>
</gene>
<organism evidence="5 6">
    <name type="scientific">Microtus ochrogaster</name>
    <name type="common">Prairie vole</name>
    <dbReference type="NCBI Taxonomy" id="79684"/>
    <lineage>
        <taxon>Eukaryota</taxon>
        <taxon>Metazoa</taxon>
        <taxon>Chordata</taxon>
        <taxon>Craniata</taxon>
        <taxon>Vertebrata</taxon>
        <taxon>Euteleostomi</taxon>
        <taxon>Mammalia</taxon>
        <taxon>Eutheria</taxon>
        <taxon>Euarchontoglires</taxon>
        <taxon>Glires</taxon>
        <taxon>Rodentia</taxon>
        <taxon>Myomorpha</taxon>
        <taxon>Muroidea</taxon>
        <taxon>Cricetidae</taxon>
        <taxon>Arvicolinae</taxon>
        <taxon>Microtus</taxon>
    </lineage>
</organism>
<dbReference type="GO" id="GO:0005737">
    <property type="term" value="C:cytoplasm"/>
    <property type="evidence" value="ECO:0007669"/>
    <property type="project" value="TreeGrafter"/>
</dbReference>
<evidence type="ECO:0000256" key="2">
    <source>
        <dbReference type="PROSITE-ProRule" id="PRU00191"/>
    </source>
</evidence>
<dbReference type="PANTHER" id="PTHR14098:SF3">
    <property type="entry name" value="B-CELL LINKER PROTEIN"/>
    <property type="match status" value="1"/>
</dbReference>
<feature type="compositionally biased region" description="Acidic residues" evidence="3">
    <location>
        <begin position="68"/>
        <end position="85"/>
    </location>
</feature>
<feature type="compositionally biased region" description="Polar residues" evidence="3">
    <location>
        <begin position="158"/>
        <end position="171"/>
    </location>
</feature>
<evidence type="ECO:0000256" key="3">
    <source>
        <dbReference type="SAM" id="MobiDB-lite"/>
    </source>
</evidence>
<feature type="compositionally biased region" description="Acidic residues" evidence="3">
    <location>
        <begin position="198"/>
        <end position="213"/>
    </location>
</feature>
<dbReference type="GO" id="GO:0035556">
    <property type="term" value="P:intracellular signal transduction"/>
    <property type="evidence" value="ECO:0007669"/>
    <property type="project" value="TreeGrafter"/>
</dbReference>
<dbReference type="InterPro" id="IPR000980">
    <property type="entry name" value="SH2"/>
</dbReference>
<protein>
    <submittedName>
        <fullName evidence="5">B-cell linker protein</fullName>
    </submittedName>
</protein>
<feature type="compositionally biased region" description="Polar residues" evidence="3">
    <location>
        <begin position="233"/>
        <end position="244"/>
    </location>
</feature>
<dbReference type="Pfam" id="PF00017">
    <property type="entry name" value="SH2"/>
    <property type="match status" value="1"/>
</dbReference>
<feature type="compositionally biased region" description="Basic and acidic residues" evidence="3">
    <location>
        <begin position="178"/>
        <end position="197"/>
    </location>
</feature>
<dbReference type="GO" id="GO:0007169">
    <property type="term" value="P:cell surface receptor protein tyrosine kinase signaling pathway"/>
    <property type="evidence" value="ECO:0007669"/>
    <property type="project" value="TreeGrafter"/>
</dbReference>